<keyword evidence="1" id="KW-0067">ATP-binding</keyword>
<keyword evidence="1" id="KW-0547">Nucleotide-binding</keyword>
<keyword evidence="2" id="KW-1185">Reference proteome</keyword>
<protein>
    <submittedName>
        <fullName evidence="1">ATP-binding cassette sub-family A member 1</fullName>
    </submittedName>
</protein>
<proteinExistence type="predicted"/>
<accession>A0AAV4TWV3</accession>
<comment type="caution">
    <text evidence="1">The sequence shown here is derived from an EMBL/GenBank/DDBJ whole genome shotgun (WGS) entry which is preliminary data.</text>
</comment>
<name>A0AAV4TWV3_CAEEX</name>
<dbReference type="EMBL" id="BPLR01012020">
    <property type="protein sequence ID" value="GIY50755.1"/>
    <property type="molecule type" value="Genomic_DNA"/>
</dbReference>
<organism evidence="1 2">
    <name type="scientific">Caerostris extrusa</name>
    <name type="common">Bark spider</name>
    <name type="synonym">Caerostris bankana</name>
    <dbReference type="NCBI Taxonomy" id="172846"/>
    <lineage>
        <taxon>Eukaryota</taxon>
        <taxon>Metazoa</taxon>
        <taxon>Ecdysozoa</taxon>
        <taxon>Arthropoda</taxon>
        <taxon>Chelicerata</taxon>
        <taxon>Arachnida</taxon>
        <taxon>Araneae</taxon>
        <taxon>Araneomorphae</taxon>
        <taxon>Entelegynae</taxon>
        <taxon>Araneoidea</taxon>
        <taxon>Araneidae</taxon>
        <taxon>Caerostris</taxon>
    </lineage>
</organism>
<gene>
    <name evidence="1" type="primary">ABCA1_2</name>
    <name evidence="1" type="ORF">CEXT_456251</name>
</gene>
<sequence length="250" mass="28462">MQLRNGCRRFSALSEIQIKDEHENVMITHLIEDLEPLYRDSDWAMLIQVLKDVKLPTVKESSANSRRVDKEKNETLSSVVKEATIDKDVKNEDMHNLQQNAETAFETVLSLADIGVDMLKFLPNNASVQAHNVLKYFTFFRLIPEVEKSLKTDSSTKFLDTLSDILGAAFLNIVESTKQLDDPSKSESRQNINLCNAKEFQKIADSSDWNNIHAIQRYACGISRISKKMLDPSDAVDVEKLRLSLNKMKN</sequence>
<evidence type="ECO:0000313" key="1">
    <source>
        <dbReference type="EMBL" id="GIY50755.1"/>
    </source>
</evidence>
<dbReference type="GO" id="GO:0005524">
    <property type="term" value="F:ATP binding"/>
    <property type="evidence" value="ECO:0007669"/>
    <property type="project" value="UniProtKB-KW"/>
</dbReference>
<dbReference type="Proteomes" id="UP001054945">
    <property type="component" value="Unassembled WGS sequence"/>
</dbReference>
<reference evidence="1 2" key="1">
    <citation type="submission" date="2021-06" db="EMBL/GenBank/DDBJ databases">
        <title>Caerostris extrusa draft genome.</title>
        <authorList>
            <person name="Kono N."/>
            <person name="Arakawa K."/>
        </authorList>
    </citation>
    <scope>NUCLEOTIDE SEQUENCE [LARGE SCALE GENOMIC DNA]</scope>
</reference>
<evidence type="ECO:0000313" key="2">
    <source>
        <dbReference type="Proteomes" id="UP001054945"/>
    </source>
</evidence>
<dbReference type="AlphaFoldDB" id="A0AAV4TWV3"/>